<dbReference type="Pfam" id="PF06985">
    <property type="entry name" value="HET"/>
    <property type="match status" value="1"/>
</dbReference>
<dbReference type="AlphaFoldDB" id="A0AAE0IDV5"/>
<evidence type="ECO:0000259" key="1">
    <source>
        <dbReference type="Pfam" id="PF06985"/>
    </source>
</evidence>
<dbReference type="PANTHER" id="PTHR24148">
    <property type="entry name" value="ANKYRIN REPEAT DOMAIN-CONTAINING PROTEIN 39 HOMOLOG-RELATED"/>
    <property type="match status" value="1"/>
</dbReference>
<keyword evidence="3" id="KW-1185">Reference proteome</keyword>
<sequence>MNQFSEYTILEERHFRLLHLLPRKKTAESEPPMIECKLEVAHLDLPNSFEALSYVWGSPHETRPILLEGHVFHCTKSLHTALSRLVLEDKTRVLWVDAICIDQSDLDERAEQVKHMRYIYQEADAVLSFLGDPFDGIHAAIEYLCAAADDASIHLNPKHEHFISVNNMDASSDQLSEYIVRLFNLPWWKRVWTVQEFCLAKTGTFYCGGHMVPVNKMTQGVANLLQHAATCCMADDLAFGGSYALADSDVELDVCDALLRLEQLQQAAELQPEGPFHSTLLTFRIRLATDPRDKIYGLFGLAPYVSDLVTMDYAAPVERVYEEFTVAYINRRKNVHLLSALGGNRALPNLASFAPDWTIRPSSGWSTDEGWMLTLFNRAINNRAFFNASGGTEARWEYLGPGKARANAFIFDTICVAEPEQINPLLLWETAQEWLKGIHELVKKSTRTDKVTTEEDGNSYTREDHLNFLRALCGDLIHAQDGIEEEPVGDSPERIAMLEDWWTILMSSDLPSNISLNTNDLQRSVYMVSQGRSFVITERGYMGWADNHVRVGDFVAILAGGVAPFILSSVVGPTESGGIEGVSGDNACVRRYRVLGDAYIHGIMQGEAFGLAGREKGDFDELFLV</sequence>
<reference evidence="2" key="1">
    <citation type="journal article" date="2023" name="Mol. Phylogenet. Evol.">
        <title>Genome-scale phylogeny and comparative genomics of the fungal order Sordariales.</title>
        <authorList>
            <person name="Hensen N."/>
            <person name="Bonometti L."/>
            <person name="Westerberg I."/>
            <person name="Brannstrom I.O."/>
            <person name="Guillou S."/>
            <person name="Cros-Aarteil S."/>
            <person name="Calhoun S."/>
            <person name="Haridas S."/>
            <person name="Kuo A."/>
            <person name="Mondo S."/>
            <person name="Pangilinan J."/>
            <person name="Riley R."/>
            <person name="LaButti K."/>
            <person name="Andreopoulos B."/>
            <person name="Lipzen A."/>
            <person name="Chen C."/>
            <person name="Yan M."/>
            <person name="Daum C."/>
            <person name="Ng V."/>
            <person name="Clum A."/>
            <person name="Steindorff A."/>
            <person name="Ohm R.A."/>
            <person name="Martin F."/>
            <person name="Silar P."/>
            <person name="Natvig D.O."/>
            <person name="Lalanne C."/>
            <person name="Gautier V."/>
            <person name="Ament-Velasquez S.L."/>
            <person name="Kruys A."/>
            <person name="Hutchinson M.I."/>
            <person name="Powell A.J."/>
            <person name="Barry K."/>
            <person name="Miller A.N."/>
            <person name="Grigoriev I.V."/>
            <person name="Debuchy R."/>
            <person name="Gladieux P."/>
            <person name="Hiltunen Thoren M."/>
            <person name="Johannesson H."/>
        </authorList>
    </citation>
    <scope>NUCLEOTIDE SEQUENCE</scope>
    <source>
        <strain evidence="2">SMH4131-1</strain>
    </source>
</reference>
<dbReference type="Proteomes" id="UP001286456">
    <property type="component" value="Unassembled WGS sequence"/>
</dbReference>
<feature type="domain" description="Heterokaryon incompatibility" evidence="1">
    <location>
        <begin position="49"/>
        <end position="196"/>
    </location>
</feature>
<dbReference type="Pfam" id="PF26639">
    <property type="entry name" value="Het-6_barrel"/>
    <property type="match status" value="1"/>
</dbReference>
<dbReference type="InterPro" id="IPR052895">
    <property type="entry name" value="HetReg/Transcr_Mod"/>
</dbReference>
<dbReference type="PANTHER" id="PTHR24148:SF73">
    <property type="entry name" value="HET DOMAIN PROTEIN (AFU_ORTHOLOGUE AFUA_8G01020)"/>
    <property type="match status" value="1"/>
</dbReference>
<evidence type="ECO:0000313" key="2">
    <source>
        <dbReference type="EMBL" id="KAK3323319.1"/>
    </source>
</evidence>
<dbReference type="InterPro" id="IPR010730">
    <property type="entry name" value="HET"/>
</dbReference>
<comment type="caution">
    <text evidence="2">The sequence shown here is derived from an EMBL/GenBank/DDBJ whole genome shotgun (WGS) entry which is preliminary data.</text>
</comment>
<proteinExistence type="predicted"/>
<protein>
    <submittedName>
        <fullName evidence="2">Heterokaryon incompatibility protein-domain-containing protein</fullName>
    </submittedName>
</protein>
<accession>A0AAE0IDV5</accession>
<gene>
    <name evidence="2" type="ORF">B0T19DRAFT_201457</name>
</gene>
<organism evidence="2 3">
    <name type="scientific">Cercophora scortea</name>
    <dbReference type="NCBI Taxonomy" id="314031"/>
    <lineage>
        <taxon>Eukaryota</taxon>
        <taxon>Fungi</taxon>
        <taxon>Dikarya</taxon>
        <taxon>Ascomycota</taxon>
        <taxon>Pezizomycotina</taxon>
        <taxon>Sordariomycetes</taxon>
        <taxon>Sordariomycetidae</taxon>
        <taxon>Sordariales</taxon>
        <taxon>Lasiosphaeriaceae</taxon>
        <taxon>Cercophora</taxon>
    </lineage>
</organism>
<reference evidence="2" key="2">
    <citation type="submission" date="2023-06" db="EMBL/GenBank/DDBJ databases">
        <authorList>
            <consortium name="Lawrence Berkeley National Laboratory"/>
            <person name="Haridas S."/>
            <person name="Hensen N."/>
            <person name="Bonometti L."/>
            <person name="Westerberg I."/>
            <person name="Brannstrom I.O."/>
            <person name="Guillou S."/>
            <person name="Cros-Aarteil S."/>
            <person name="Calhoun S."/>
            <person name="Kuo A."/>
            <person name="Mondo S."/>
            <person name="Pangilinan J."/>
            <person name="Riley R."/>
            <person name="Labutti K."/>
            <person name="Andreopoulos B."/>
            <person name="Lipzen A."/>
            <person name="Chen C."/>
            <person name="Yanf M."/>
            <person name="Daum C."/>
            <person name="Ng V."/>
            <person name="Clum A."/>
            <person name="Steindorff A."/>
            <person name="Ohm R."/>
            <person name="Martin F."/>
            <person name="Silar P."/>
            <person name="Natvig D."/>
            <person name="Lalanne C."/>
            <person name="Gautier V."/>
            <person name="Ament-Velasquez S.L."/>
            <person name="Kruys A."/>
            <person name="Hutchinson M.I."/>
            <person name="Powell A.J."/>
            <person name="Barry K."/>
            <person name="Miller A.N."/>
            <person name="Grigoriev I.V."/>
            <person name="Debuchy R."/>
            <person name="Gladieux P."/>
            <person name="Thoren M.H."/>
            <person name="Johannesson H."/>
        </authorList>
    </citation>
    <scope>NUCLEOTIDE SEQUENCE</scope>
    <source>
        <strain evidence="2">SMH4131-1</strain>
    </source>
</reference>
<name>A0AAE0IDV5_9PEZI</name>
<evidence type="ECO:0000313" key="3">
    <source>
        <dbReference type="Proteomes" id="UP001286456"/>
    </source>
</evidence>
<dbReference type="EMBL" id="JAUEPO010000004">
    <property type="protein sequence ID" value="KAK3323319.1"/>
    <property type="molecule type" value="Genomic_DNA"/>
</dbReference>